<proteinExistence type="predicted"/>
<dbReference type="InterPro" id="IPR052340">
    <property type="entry name" value="RNase_Y/CdgJ"/>
</dbReference>
<dbReference type="PANTHER" id="PTHR33525">
    <property type="match status" value="1"/>
</dbReference>
<feature type="domain" description="HDOD" evidence="1">
    <location>
        <begin position="104"/>
        <end position="298"/>
    </location>
</feature>
<evidence type="ECO:0000313" key="2">
    <source>
        <dbReference type="EMBL" id="TAA25999.1"/>
    </source>
</evidence>
<organism evidence="2 3">
    <name type="scientific">Pseudoxanthomonas winnipegensis</name>
    <dbReference type="NCBI Taxonomy" id="2480810"/>
    <lineage>
        <taxon>Bacteria</taxon>
        <taxon>Pseudomonadati</taxon>
        <taxon>Pseudomonadota</taxon>
        <taxon>Gammaproteobacteria</taxon>
        <taxon>Lysobacterales</taxon>
        <taxon>Lysobacteraceae</taxon>
        <taxon>Pseudoxanthomonas</taxon>
    </lineage>
</organism>
<sequence>MTPALLLLGFVLLLVGGTWAWARHRRTGKAIAVVATAPAASAAAPAKPDATLPRLRPLMRRLYAATLHQPELADATRPIEGLQAQVLHQADSLLDCLDLQPQYMPRRPNLLPQLMRAVNDPDAGGREIAAIIAQDPALATNLLRIANSALYRAAGAAPVDTLERGVALIGTDGIRRIAATALMQPVLSLDGGMFAQLPAAIWHYALRAATAAADHAARHGRGDDALSAQLLGLLQGLGAVVVLRVLQETYARHDGAAPDLAVAAALLDRHTINTARTVTAGWDLPLPMAEALMEQRPQRDGLAPATALGTALRYGRLAAALAALARLGQMSDADALAQLAALEPDAQANARLWTRLRAETPTD</sequence>
<dbReference type="Proteomes" id="UP000292627">
    <property type="component" value="Unassembled WGS sequence"/>
</dbReference>
<dbReference type="SUPFAM" id="SSF109604">
    <property type="entry name" value="HD-domain/PDEase-like"/>
    <property type="match status" value="1"/>
</dbReference>
<dbReference type="PROSITE" id="PS51833">
    <property type="entry name" value="HDOD"/>
    <property type="match status" value="1"/>
</dbReference>
<dbReference type="OrthoDB" id="8770724at2"/>
<comment type="caution">
    <text evidence="2">The sequence shown here is derived from an EMBL/GenBank/DDBJ whole genome shotgun (WGS) entry which is preliminary data.</text>
</comment>
<dbReference type="EMBL" id="SHMC01000003">
    <property type="protein sequence ID" value="TAA25999.1"/>
    <property type="molecule type" value="Genomic_DNA"/>
</dbReference>
<evidence type="ECO:0000313" key="3">
    <source>
        <dbReference type="Proteomes" id="UP000292627"/>
    </source>
</evidence>
<reference evidence="2 3" key="1">
    <citation type="submission" date="2019-02" db="EMBL/GenBank/DDBJ databases">
        <title>WGS of Pseudoxanthomonas species novum from clinical isolates.</title>
        <authorList>
            <person name="Bernier A.-M."/>
            <person name="Bernard K."/>
            <person name="Vachon A."/>
        </authorList>
    </citation>
    <scope>NUCLEOTIDE SEQUENCE [LARGE SCALE GENOMIC DNA]</scope>
    <source>
        <strain evidence="2 3">NML171200</strain>
    </source>
</reference>
<dbReference type="InterPro" id="IPR013976">
    <property type="entry name" value="HDOD"/>
</dbReference>
<name>A0A4Q8LC97_9GAMM</name>
<accession>A0A4Q8LC97</accession>
<dbReference type="Gene3D" id="1.10.3210.10">
    <property type="entry name" value="Hypothetical protein af1432"/>
    <property type="match status" value="1"/>
</dbReference>
<dbReference type="Pfam" id="PF08668">
    <property type="entry name" value="HDOD"/>
    <property type="match status" value="1"/>
</dbReference>
<dbReference type="PANTHER" id="PTHR33525:SF6">
    <property type="entry name" value="HDOD DOMAIN-CONTAINING PROTEIN"/>
    <property type="match status" value="1"/>
</dbReference>
<protein>
    <submittedName>
        <fullName evidence="2">HDOD domain-containing protein</fullName>
    </submittedName>
</protein>
<gene>
    <name evidence="2" type="ORF">EA660_09850</name>
</gene>
<dbReference type="AlphaFoldDB" id="A0A4Q8LC97"/>
<evidence type="ECO:0000259" key="1">
    <source>
        <dbReference type="PROSITE" id="PS51833"/>
    </source>
</evidence>
<dbReference type="RefSeq" id="WP_130551352.1">
    <property type="nucleotide sequence ID" value="NZ_SHMC01000003.1"/>
</dbReference>